<gene>
    <name evidence="4" type="ORF">K431DRAFT_219454</name>
</gene>
<evidence type="ECO:0000313" key="4">
    <source>
        <dbReference type="EMBL" id="KAF2723718.1"/>
    </source>
</evidence>
<evidence type="ECO:0000256" key="1">
    <source>
        <dbReference type="ARBA" id="ARBA00007177"/>
    </source>
</evidence>
<dbReference type="AlphaFoldDB" id="A0A9P4USF9"/>
<dbReference type="PANTHER" id="PTHR33643">
    <property type="entry name" value="UREASE ACCESSORY PROTEIN D"/>
    <property type="match status" value="1"/>
</dbReference>
<organism evidence="4 5">
    <name type="scientific">Polychaeton citri CBS 116435</name>
    <dbReference type="NCBI Taxonomy" id="1314669"/>
    <lineage>
        <taxon>Eukaryota</taxon>
        <taxon>Fungi</taxon>
        <taxon>Dikarya</taxon>
        <taxon>Ascomycota</taxon>
        <taxon>Pezizomycotina</taxon>
        <taxon>Dothideomycetes</taxon>
        <taxon>Dothideomycetidae</taxon>
        <taxon>Capnodiales</taxon>
        <taxon>Capnodiaceae</taxon>
        <taxon>Polychaeton</taxon>
    </lineage>
</organism>
<feature type="region of interest" description="Disordered" evidence="3">
    <location>
        <begin position="1"/>
        <end position="27"/>
    </location>
</feature>
<feature type="compositionally biased region" description="Polar residues" evidence="3">
    <location>
        <begin position="1"/>
        <end position="18"/>
    </location>
</feature>
<dbReference type="EMBL" id="MU003775">
    <property type="protein sequence ID" value="KAF2723718.1"/>
    <property type="molecule type" value="Genomic_DNA"/>
</dbReference>
<dbReference type="Pfam" id="PF01774">
    <property type="entry name" value="UreD"/>
    <property type="match status" value="1"/>
</dbReference>
<comment type="caution">
    <text evidence="4">The sequence shown here is derived from an EMBL/GenBank/DDBJ whole genome shotgun (WGS) entry which is preliminary data.</text>
</comment>
<name>A0A9P4USF9_9PEZI</name>
<reference evidence="4" key="1">
    <citation type="journal article" date="2020" name="Stud. Mycol.">
        <title>101 Dothideomycetes genomes: a test case for predicting lifestyles and emergence of pathogens.</title>
        <authorList>
            <person name="Haridas S."/>
            <person name="Albert R."/>
            <person name="Binder M."/>
            <person name="Bloem J."/>
            <person name="Labutti K."/>
            <person name="Salamov A."/>
            <person name="Andreopoulos B."/>
            <person name="Baker S."/>
            <person name="Barry K."/>
            <person name="Bills G."/>
            <person name="Bluhm B."/>
            <person name="Cannon C."/>
            <person name="Castanera R."/>
            <person name="Culley D."/>
            <person name="Daum C."/>
            <person name="Ezra D."/>
            <person name="Gonzalez J."/>
            <person name="Henrissat B."/>
            <person name="Kuo A."/>
            <person name="Liang C."/>
            <person name="Lipzen A."/>
            <person name="Lutzoni F."/>
            <person name="Magnuson J."/>
            <person name="Mondo S."/>
            <person name="Nolan M."/>
            <person name="Ohm R."/>
            <person name="Pangilinan J."/>
            <person name="Park H.-J."/>
            <person name="Ramirez L."/>
            <person name="Alfaro M."/>
            <person name="Sun H."/>
            <person name="Tritt A."/>
            <person name="Yoshinaga Y."/>
            <person name="Zwiers L.-H."/>
            <person name="Turgeon B."/>
            <person name="Goodwin S."/>
            <person name="Spatafora J."/>
            <person name="Crous P."/>
            <person name="Grigoriev I."/>
        </authorList>
    </citation>
    <scope>NUCLEOTIDE SEQUENCE</scope>
    <source>
        <strain evidence="4">CBS 116435</strain>
    </source>
</reference>
<comment type="similarity">
    <text evidence="1">Belongs to the UreD family.</text>
</comment>
<evidence type="ECO:0000256" key="2">
    <source>
        <dbReference type="ARBA" id="ARBA00023186"/>
    </source>
</evidence>
<dbReference type="InterPro" id="IPR002669">
    <property type="entry name" value="UreD"/>
</dbReference>
<accession>A0A9P4USF9</accession>
<evidence type="ECO:0000313" key="5">
    <source>
        <dbReference type="Proteomes" id="UP000799441"/>
    </source>
</evidence>
<protein>
    <submittedName>
        <fullName evidence="4">UreD-domain-containing protein</fullName>
    </submittedName>
</protein>
<dbReference type="PANTHER" id="PTHR33643:SF1">
    <property type="entry name" value="UREASE ACCESSORY PROTEIN D"/>
    <property type="match status" value="1"/>
</dbReference>
<sequence>MLPSTNANPFHESTSTPGHGSIHLALLPPSTPRLQTVQYQYPLKLISPDPVRILSARRERWREQQRSDGDDDAQPRIINTVYLLTYGGGLVAGDSIHLNVRLERATRLILLTQGSTKIFKSPSRGVVSGQCMIVDSAPGSALCYLPDPVQPFDKSCFHQQQVYNVALPEIARSSLCVLDWVCNGRAANGENWSFHQYASRNEIYLKHPDGRRKLLLRDNLLLDSKHPHRDASNDGNINVIGNCNPSEPVDLAAQMDSLAIFGTLILQGPLFDALGTFFLDEFRALPRIGGRHWDGDNSDALSIHDKATRRAARLRQESRDNVLWSAASVRGCTVVKIGANSVEGGKRWLNSMLSDEGTVPREFGERSLLCMKQ</sequence>
<evidence type="ECO:0000256" key="3">
    <source>
        <dbReference type="SAM" id="MobiDB-lite"/>
    </source>
</evidence>
<dbReference type="OrthoDB" id="5550464at2759"/>
<proteinExistence type="inferred from homology"/>
<dbReference type="HAMAP" id="MF_01384">
    <property type="entry name" value="UreD"/>
    <property type="match status" value="1"/>
</dbReference>
<keyword evidence="5" id="KW-1185">Reference proteome</keyword>
<dbReference type="Proteomes" id="UP000799441">
    <property type="component" value="Unassembled WGS sequence"/>
</dbReference>
<dbReference type="GO" id="GO:0016151">
    <property type="term" value="F:nickel cation binding"/>
    <property type="evidence" value="ECO:0007669"/>
    <property type="project" value="InterPro"/>
</dbReference>
<keyword evidence="2" id="KW-0143">Chaperone</keyword>